<organism evidence="2 3">
    <name type="scientific">Paragemmobacter ruber</name>
    <dbReference type="NCBI Taxonomy" id="1985673"/>
    <lineage>
        <taxon>Bacteria</taxon>
        <taxon>Pseudomonadati</taxon>
        <taxon>Pseudomonadota</taxon>
        <taxon>Alphaproteobacteria</taxon>
        <taxon>Rhodobacterales</taxon>
        <taxon>Paracoccaceae</taxon>
        <taxon>Paragemmobacter</taxon>
    </lineage>
</organism>
<reference evidence="3" key="1">
    <citation type="submission" date="2020-01" db="EMBL/GenBank/DDBJ databases">
        <title>Sphingomonas sp. strain CSW-10.</title>
        <authorList>
            <person name="Chen W.-M."/>
        </authorList>
    </citation>
    <scope>NUCLEOTIDE SEQUENCE [LARGE SCALE GENOMIC DNA]</scope>
    <source>
        <strain evidence="3">CCP-1</strain>
    </source>
</reference>
<evidence type="ECO:0008006" key="4">
    <source>
        <dbReference type="Google" id="ProtNLM"/>
    </source>
</evidence>
<keyword evidence="3" id="KW-1185">Reference proteome</keyword>
<keyword evidence="1" id="KW-1133">Transmembrane helix</keyword>
<proteinExistence type="predicted"/>
<protein>
    <recommendedName>
        <fullName evidence="4">AzlD domain-containing protein</fullName>
    </recommendedName>
</protein>
<dbReference type="Pfam" id="PF05437">
    <property type="entry name" value="AzlD"/>
    <property type="match status" value="1"/>
</dbReference>
<comment type="caution">
    <text evidence="2">The sequence shown here is derived from an EMBL/GenBank/DDBJ whole genome shotgun (WGS) entry which is preliminary data.</text>
</comment>
<gene>
    <name evidence="2" type="ORF">GU920_10035</name>
</gene>
<evidence type="ECO:0000313" key="3">
    <source>
        <dbReference type="Proteomes" id="UP001517376"/>
    </source>
</evidence>
<sequence>MSGGVLVLALIVGAANWGFRYLPIRFGLGTGRDGAQDGGLMARFLAAVGPAAIATLFVAAALPFAAGGDLAAPLAGSAAVVAVWCAARSVVGATLAGAVVYAAVFALVT</sequence>
<keyword evidence="1" id="KW-0472">Membrane</keyword>
<keyword evidence="1" id="KW-0812">Transmembrane</keyword>
<dbReference type="Proteomes" id="UP001517376">
    <property type="component" value="Unassembled WGS sequence"/>
</dbReference>
<dbReference type="InterPro" id="IPR008407">
    <property type="entry name" value="Brnchd-chn_aa_trnsp_AzlD"/>
</dbReference>
<accession>A0ABW9Y5N2</accession>
<feature type="transmembrane region" description="Helical" evidence="1">
    <location>
        <begin position="78"/>
        <end position="108"/>
    </location>
</feature>
<evidence type="ECO:0000256" key="1">
    <source>
        <dbReference type="SAM" id="Phobius"/>
    </source>
</evidence>
<dbReference type="EMBL" id="JAAATW010000002">
    <property type="protein sequence ID" value="NBE07877.1"/>
    <property type="molecule type" value="Genomic_DNA"/>
</dbReference>
<evidence type="ECO:0000313" key="2">
    <source>
        <dbReference type="EMBL" id="NBE07877.1"/>
    </source>
</evidence>
<feature type="transmembrane region" description="Helical" evidence="1">
    <location>
        <begin position="6"/>
        <end position="23"/>
    </location>
</feature>
<name>A0ABW9Y5N2_9RHOB</name>
<feature type="transmembrane region" description="Helical" evidence="1">
    <location>
        <begin position="44"/>
        <end position="66"/>
    </location>
</feature>
<dbReference type="RefSeq" id="WP_161766888.1">
    <property type="nucleotide sequence ID" value="NZ_JAAATW010000002.1"/>
</dbReference>